<reference evidence="2" key="2">
    <citation type="submission" date="2021-12" db="EMBL/GenBank/DDBJ databases">
        <title>Resequencing data analysis of finger millet.</title>
        <authorList>
            <person name="Hatakeyama M."/>
            <person name="Aluri S."/>
            <person name="Balachadran M.T."/>
            <person name="Sivarajan S.R."/>
            <person name="Poveda L."/>
            <person name="Shimizu-Inatsugi R."/>
            <person name="Schlapbach R."/>
            <person name="Sreeman S.M."/>
            <person name="Shimizu K.K."/>
        </authorList>
    </citation>
    <scope>NUCLEOTIDE SEQUENCE</scope>
</reference>
<dbReference type="EMBL" id="BQKI01000010">
    <property type="protein sequence ID" value="GJN03867.1"/>
    <property type="molecule type" value="Genomic_DNA"/>
</dbReference>
<name>A0AAV5D0V3_ELECO</name>
<comment type="caution">
    <text evidence="2">The sequence shown here is derived from an EMBL/GenBank/DDBJ whole genome shotgun (WGS) entry which is preliminary data.</text>
</comment>
<dbReference type="Proteomes" id="UP001054889">
    <property type="component" value="Unassembled WGS sequence"/>
</dbReference>
<sequence length="308" mass="34372">MWHHSGIIFSNVFDESPVLRYVPFPAEAEKPISGLDPCPKVKFVNIFPRCCCGGAGATHCRLSHEAYVITTWTLRMGAMEWVKDGMVDATELWALDAYEGFPRVLPSRPVVSMDDPTTICFFFFRRRSNVNGGGNTVWMAMVHMTRKTLIPSVAHSRCRELWFGSLLPSRVSEFFNSDRSSRTSAASECHKDTAKAPMVIVQEPCKISAGDLVQPPSSMSTVSTPTREESKVSTLEETIFTELEKIPGLLGDDMLKAFSILTMDNRRRFSLLLALPMGLRKDWLLMEIRASEAACSICSACTAHMRCS</sequence>
<dbReference type="InterPro" id="IPR011676">
    <property type="entry name" value="DUF1618"/>
</dbReference>
<protein>
    <recommendedName>
        <fullName evidence="1">DUF1618 domain-containing protein</fullName>
    </recommendedName>
</protein>
<organism evidence="2 3">
    <name type="scientific">Eleusine coracana subsp. coracana</name>
    <dbReference type="NCBI Taxonomy" id="191504"/>
    <lineage>
        <taxon>Eukaryota</taxon>
        <taxon>Viridiplantae</taxon>
        <taxon>Streptophyta</taxon>
        <taxon>Embryophyta</taxon>
        <taxon>Tracheophyta</taxon>
        <taxon>Spermatophyta</taxon>
        <taxon>Magnoliopsida</taxon>
        <taxon>Liliopsida</taxon>
        <taxon>Poales</taxon>
        <taxon>Poaceae</taxon>
        <taxon>PACMAD clade</taxon>
        <taxon>Chloridoideae</taxon>
        <taxon>Cynodonteae</taxon>
        <taxon>Eleusininae</taxon>
        <taxon>Eleusine</taxon>
    </lineage>
</organism>
<dbReference type="AlphaFoldDB" id="A0AAV5D0V3"/>
<accession>A0AAV5D0V3</accession>
<evidence type="ECO:0000313" key="3">
    <source>
        <dbReference type="Proteomes" id="UP001054889"/>
    </source>
</evidence>
<dbReference type="PANTHER" id="PTHR33074:SF124">
    <property type="entry name" value="DUF1618 DOMAIN-CONTAINING PROTEIN"/>
    <property type="match status" value="1"/>
</dbReference>
<proteinExistence type="predicted"/>
<reference evidence="2" key="1">
    <citation type="journal article" date="2018" name="DNA Res.">
        <title>Multiple hybrid de novo genome assembly of finger millet, an orphan allotetraploid crop.</title>
        <authorList>
            <person name="Hatakeyama M."/>
            <person name="Aluri S."/>
            <person name="Balachadran M.T."/>
            <person name="Sivarajan S.R."/>
            <person name="Patrignani A."/>
            <person name="Gruter S."/>
            <person name="Poveda L."/>
            <person name="Shimizu-Inatsugi R."/>
            <person name="Baeten J."/>
            <person name="Francoijs K.J."/>
            <person name="Nataraja K.N."/>
            <person name="Reddy Y.A.N."/>
            <person name="Phadnis S."/>
            <person name="Ravikumar R.L."/>
            <person name="Schlapbach R."/>
            <person name="Sreeman S.M."/>
            <person name="Shimizu K.K."/>
        </authorList>
    </citation>
    <scope>NUCLEOTIDE SEQUENCE</scope>
</reference>
<feature type="domain" description="DUF1618" evidence="1">
    <location>
        <begin position="5"/>
        <end position="120"/>
    </location>
</feature>
<evidence type="ECO:0000259" key="1">
    <source>
        <dbReference type="Pfam" id="PF07762"/>
    </source>
</evidence>
<gene>
    <name evidence="2" type="primary">ga21357</name>
    <name evidence="2" type="ORF">PR202_ga21357</name>
</gene>
<evidence type="ECO:0000313" key="2">
    <source>
        <dbReference type="EMBL" id="GJN03867.1"/>
    </source>
</evidence>
<dbReference type="Pfam" id="PF07762">
    <property type="entry name" value="DUF1618"/>
    <property type="match status" value="1"/>
</dbReference>
<keyword evidence="3" id="KW-1185">Reference proteome</keyword>
<dbReference type="PANTHER" id="PTHR33074">
    <property type="entry name" value="EXPRESSED PROTEIN-RELATED"/>
    <property type="match status" value="1"/>
</dbReference>